<dbReference type="InterPro" id="IPR036812">
    <property type="entry name" value="NAD(P)_OxRdtase_dom_sf"/>
</dbReference>
<dbReference type="STRING" id="1280954.HPO_18580"/>
<evidence type="ECO:0000313" key="2">
    <source>
        <dbReference type="EMBL" id="KCZ96720.1"/>
    </source>
</evidence>
<dbReference type="eggNOG" id="COG0667">
    <property type="taxonomic scope" value="Bacteria"/>
</dbReference>
<accession>A0A062V495</accession>
<dbReference type="Pfam" id="PF00248">
    <property type="entry name" value="Aldo_ket_red"/>
    <property type="match status" value="1"/>
</dbReference>
<dbReference type="PANTHER" id="PTHR43312">
    <property type="entry name" value="D-THREO-ALDOSE 1-DEHYDROGENASE"/>
    <property type="match status" value="1"/>
</dbReference>
<sequence>MIDMNINHPPPSDKPSPAPVGAVERLLSRRSGPLGFGTGLLHQIDDPASAVRLLRQAHEQGITYFDTARLYGEGRCEGLLGEAFAQIRGEVILATKVGILPPARDLAIRLKGKLAATLRRLPPLRGVVPPPAIRWPEFGVFDPARMQVSLETSLRELRTDHVDLLLLHECTLEDVRRAEVLDFAEQTVRQGKARAWGVAPAPDAMLAIAASGSPYGDVAQFDAALHPAFACSPSLTITHSCLGTRFQETLFRLSQDAQLKDHWSGALGMEATTANVAQGFLAYAVWQNPTGLVLFSTTRPERLRPNLDAATLITTPDQAAAIAALIAAE</sequence>
<keyword evidence="3" id="KW-1185">Reference proteome</keyword>
<evidence type="ECO:0000313" key="3">
    <source>
        <dbReference type="Proteomes" id="UP000027100"/>
    </source>
</evidence>
<dbReference type="SUPFAM" id="SSF51430">
    <property type="entry name" value="NAD(P)-linked oxidoreductase"/>
    <property type="match status" value="1"/>
</dbReference>
<reference evidence="2 3" key="1">
    <citation type="journal article" date="2014" name="Antonie Van Leeuwenhoek">
        <title>Hyphomonas beringensis sp. nov. and Hyphomonas chukchiensis sp. nov., isolated from surface seawater of the Bering Sea and Chukchi Sea.</title>
        <authorList>
            <person name="Li C."/>
            <person name="Lai Q."/>
            <person name="Li G."/>
            <person name="Dong C."/>
            <person name="Wang J."/>
            <person name="Liao Y."/>
            <person name="Shao Z."/>
        </authorList>
    </citation>
    <scope>NUCLEOTIDE SEQUENCE [LARGE SCALE GENOMIC DNA]</scope>
    <source>
        <strain evidence="2 3">PS728</strain>
    </source>
</reference>
<name>A0A062V495_9PROT</name>
<evidence type="ECO:0000259" key="1">
    <source>
        <dbReference type="Pfam" id="PF00248"/>
    </source>
</evidence>
<dbReference type="PANTHER" id="PTHR43312:SF1">
    <property type="entry name" value="NADP-DEPENDENT OXIDOREDUCTASE DOMAIN-CONTAINING PROTEIN"/>
    <property type="match status" value="1"/>
</dbReference>
<dbReference type="AlphaFoldDB" id="A0A062V495"/>
<proteinExistence type="predicted"/>
<dbReference type="EMBL" id="ARYM01000036">
    <property type="protein sequence ID" value="KCZ96720.1"/>
    <property type="molecule type" value="Genomic_DNA"/>
</dbReference>
<dbReference type="PATRIC" id="fig|1280954.3.peg.3738"/>
<dbReference type="Proteomes" id="UP000027100">
    <property type="component" value="Unassembled WGS sequence"/>
</dbReference>
<dbReference type="Gene3D" id="3.20.20.100">
    <property type="entry name" value="NADP-dependent oxidoreductase domain"/>
    <property type="match status" value="1"/>
</dbReference>
<dbReference type="InterPro" id="IPR023210">
    <property type="entry name" value="NADP_OxRdtase_dom"/>
</dbReference>
<feature type="domain" description="NADP-dependent oxidoreductase" evidence="1">
    <location>
        <begin position="33"/>
        <end position="199"/>
    </location>
</feature>
<gene>
    <name evidence="2" type="ORF">HPO_18580</name>
</gene>
<comment type="caution">
    <text evidence="2">The sequence shown here is derived from an EMBL/GenBank/DDBJ whole genome shotgun (WGS) entry which is preliminary data.</text>
</comment>
<organism evidence="2 3">
    <name type="scientific">Hyphomonas polymorpha PS728</name>
    <dbReference type="NCBI Taxonomy" id="1280954"/>
    <lineage>
        <taxon>Bacteria</taxon>
        <taxon>Pseudomonadati</taxon>
        <taxon>Pseudomonadota</taxon>
        <taxon>Alphaproteobacteria</taxon>
        <taxon>Hyphomonadales</taxon>
        <taxon>Hyphomonadaceae</taxon>
        <taxon>Hyphomonas</taxon>
    </lineage>
</organism>
<dbReference type="InterPro" id="IPR053135">
    <property type="entry name" value="AKR2_Oxidoreductase"/>
</dbReference>
<protein>
    <submittedName>
        <fullName evidence="2">Aldo/keto reductase family oxidoreductase</fullName>
    </submittedName>
</protein>